<dbReference type="GeneID" id="118269845"/>
<dbReference type="Proteomes" id="UP000829999">
    <property type="component" value="Chromosome 30"/>
</dbReference>
<gene>
    <name evidence="3" type="primary">LOC118269845</name>
</gene>
<sequence length="95" mass="10527">MFWKCTVFICVLSVLVNGDPITISPTNFMSSTPATLNLDSLKQNMAEFRECIDNSLANVAGDVNEVHLRPLIGAIGDHINRFSRAYDELLGVKQE</sequence>
<feature type="signal peptide" evidence="1">
    <location>
        <begin position="1"/>
        <end position="18"/>
    </location>
</feature>
<reference evidence="3" key="1">
    <citation type="submission" date="2025-08" db="UniProtKB">
        <authorList>
            <consortium name="RefSeq"/>
        </authorList>
    </citation>
    <scope>IDENTIFICATION</scope>
    <source>
        <tissue evidence="3">Whole larval tissue</tissue>
    </source>
</reference>
<proteinExistence type="predicted"/>
<evidence type="ECO:0000256" key="1">
    <source>
        <dbReference type="SAM" id="SignalP"/>
    </source>
</evidence>
<protein>
    <submittedName>
        <fullName evidence="3">Uncharacterized protein LOC118269845</fullName>
    </submittedName>
</protein>
<evidence type="ECO:0000313" key="2">
    <source>
        <dbReference type="Proteomes" id="UP000829999"/>
    </source>
</evidence>
<dbReference type="AlphaFoldDB" id="A0A9R0EKU3"/>
<organism evidence="2 3">
    <name type="scientific">Spodoptera frugiperda</name>
    <name type="common">Fall armyworm</name>
    <dbReference type="NCBI Taxonomy" id="7108"/>
    <lineage>
        <taxon>Eukaryota</taxon>
        <taxon>Metazoa</taxon>
        <taxon>Ecdysozoa</taxon>
        <taxon>Arthropoda</taxon>
        <taxon>Hexapoda</taxon>
        <taxon>Insecta</taxon>
        <taxon>Pterygota</taxon>
        <taxon>Neoptera</taxon>
        <taxon>Endopterygota</taxon>
        <taxon>Lepidoptera</taxon>
        <taxon>Glossata</taxon>
        <taxon>Ditrysia</taxon>
        <taxon>Noctuoidea</taxon>
        <taxon>Noctuidae</taxon>
        <taxon>Amphipyrinae</taxon>
        <taxon>Spodoptera</taxon>
    </lineage>
</organism>
<keyword evidence="1" id="KW-0732">Signal</keyword>
<evidence type="ECO:0000313" key="3">
    <source>
        <dbReference type="RefSeq" id="XP_035441072.2"/>
    </source>
</evidence>
<dbReference type="OrthoDB" id="6878635at2759"/>
<name>A0A9R0EKU3_SPOFR</name>
<dbReference type="RefSeq" id="XP_035441072.2">
    <property type="nucleotide sequence ID" value="XM_035585179.2"/>
</dbReference>
<accession>A0A9R0EKU3</accession>
<feature type="chain" id="PRO_5040319562" evidence="1">
    <location>
        <begin position="19"/>
        <end position="95"/>
    </location>
</feature>
<keyword evidence="2" id="KW-1185">Reference proteome</keyword>